<keyword evidence="3" id="KW-1185">Reference proteome</keyword>
<feature type="transmembrane region" description="Helical" evidence="1">
    <location>
        <begin position="176"/>
        <end position="198"/>
    </location>
</feature>
<accession>A0A937CPV5</accession>
<proteinExistence type="predicted"/>
<keyword evidence="1" id="KW-1133">Transmembrane helix</keyword>
<dbReference type="AlphaFoldDB" id="A0A937CPV5"/>
<name>A0A937CPV5_9BURK</name>
<gene>
    <name evidence="2" type="ORF">JJ685_02475</name>
</gene>
<evidence type="ECO:0000256" key="1">
    <source>
        <dbReference type="SAM" id="Phobius"/>
    </source>
</evidence>
<dbReference type="InterPro" id="IPR032307">
    <property type="entry name" value="PepSY_TM-like_2"/>
</dbReference>
<organism evidence="2 3">
    <name type="scientific">Ramlibacter monticola</name>
    <dbReference type="NCBI Taxonomy" id="1926872"/>
    <lineage>
        <taxon>Bacteria</taxon>
        <taxon>Pseudomonadati</taxon>
        <taxon>Pseudomonadota</taxon>
        <taxon>Betaproteobacteria</taxon>
        <taxon>Burkholderiales</taxon>
        <taxon>Comamonadaceae</taxon>
        <taxon>Ramlibacter</taxon>
    </lineage>
</organism>
<dbReference type="EMBL" id="JAEQNE010000001">
    <property type="protein sequence ID" value="MBL0390000.1"/>
    <property type="molecule type" value="Genomic_DNA"/>
</dbReference>
<reference evidence="2 3" key="1">
    <citation type="journal article" date="2017" name="Int. J. Syst. Evol. Microbiol.">
        <title>Ramlibacter monticola sp. nov., isolated from forest soil.</title>
        <authorList>
            <person name="Chaudhary D.K."/>
            <person name="Kim J."/>
        </authorList>
    </citation>
    <scope>NUCLEOTIDE SEQUENCE [LARGE SCALE GENOMIC DNA]</scope>
    <source>
        <strain evidence="2 3">KACC 19175</strain>
    </source>
</reference>
<dbReference type="PANTHER" id="PTHR40115:SF1">
    <property type="entry name" value="INNER MEMBRANE PROTEIN WITH PEPSY TM HELIX"/>
    <property type="match status" value="1"/>
</dbReference>
<evidence type="ECO:0000313" key="2">
    <source>
        <dbReference type="EMBL" id="MBL0390000.1"/>
    </source>
</evidence>
<comment type="caution">
    <text evidence="2">The sequence shown here is derived from an EMBL/GenBank/DDBJ whole genome shotgun (WGS) entry which is preliminary data.</text>
</comment>
<dbReference type="RefSeq" id="WP_201672582.1">
    <property type="nucleotide sequence ID" value="NZ_JAEQNE010000001.1"/>
</dbReference>
<sequence length="230" mass="25320">MERHVNHAPAMPMATAPARATRSMQILFWLRRTHGWFGLWGAVLGLLFGIAGIWLNHRAIMKLPMAQERVNAQVTLLGAAPNTPSELAKWLQAELRQDREPNSVRIEPARKLAWTHRDGSAAMQPEHWIFTFGGPDAIVQADYWRGNGTVNVVTTHNGLAATLANLHKGVGMSAPWILLVDTLAGCIIFLSLSGVAIWLMTNRRRPRTGLAILGTSVLATCTLVAWRLLG</sequence>
<dbReference type="Proteomes" id="UP000599109">
    <property type="component" value="Unassembled WGS sequence"/>
</dbReference>
<keyword evidence="1" id="KW-0812">Transmembrane</keyword>
<protein>
    <submittedName>
        <fullName evidence="2">PepSY-associated TM helix domain-containing protein</fullName>
    </submittedName>
</protein>
<dbReference type="PANTHER" id="PTHR40115">
    <property type="entry name" value="INNER MEMBRANE PROTEIN WITH PEPSY TM HELIX"/>
    <property type="match status" value="1"/>
</dbReference>
<evidence type="ECO:0000313" key="3">
    <source>
        <dbReference type="Proteomes" id="UP000599109"/>
    </source>
</evidence>
<feature type="transmembrane region" description="Helical" evidence="1">
    <location>
        <begin position="37"/>
        <end position="55"/>
    </location>
</feature>
<dbReference type="Pfam" id="PF16357">
    <property type="entry name" value="PepSY_TM_like_2"/>
    <property type="match status" value="1"/>
</dbReference>
<feature type="transmembrane region" description="Helical" evidence="1">
    <location>
        <begin position="210"/>
        <end position="229"/>
    </location>
</feature>
<keyword evidence="1" id="KW-0472">Membrane</keyword>